<dbReference type="InterPro" id="IPR049625">
    <property type="entry name" value="Glyco_transf_61_cat"/>
</dbReference>
<proteinExistence type="predicted"/>
<gene>
    <name evidence="5" type="ORF">HJC23_012308</name>
</gene>
<evidence type="ECO:0000256" key="3">
    <source>
        <dbReference type="ARBA" id="ARBA00023180"/>
    </source>
</evidence>
<comment type="caution">
    <text evidence="5">The sequence shown here is derived from an EMBL/GenBank/DDBJ whole genome shotgun (WGS) entry which is preliminary data.</text>
</comment>
<keyword evidence="1" id="KW-0328">Glycosyltransferase</keyword>
<dbReference type="PANTHER" id="PTHR20961">
    <property type="entry name" value="GLYCOSYLTRANSFERASE"/>
    <property type="match status" value="1"/>
</dbReference>
<keyword evidence="6" id="KW-1185">Reference proteome</keyword>
<reference evidence="5 6" key="1">
    <citation type="journal article" date="2020" name="G3 (Bethesda)">
        <title>Improved Reference Genome for Cyclotella cryptica CCMP332, a Model for Cell Wall Morphogenesis, Salinity Adaptation, and Lipid Production in Diatoms (Bacillariophyta).</title>
        <authorList>
            <person name="Roberts W.R."/>
            <person name="Downey K.M."/>
            <person name="Ruck E.C."/>
            <person name="Traller J.C."/>
            <person name="Alverson A.J."/>
        </authorList>
    </citation>
    <scope>NUCLEOTIDE SEQUENCE [LARGE SCALE GENOMIC DNA]</scope>
    <source>
        <strain evidence="5 6">CCMP332</strain>
    </source>
</reference>
<sequence>MPQATIHLRNIRKGKHISRLLLVGLVVVVKMALNDFSGTSLQGLDKNKPVTAALLNEAGGSRIHSFGKLYIGSLDTSQNDTGVIKSPLPFAEGELNNVNETLYSMDTEQESSTAAAATDVKPTVNMQIEVRKSTLNLTVVDLISKANHNLKHKNLFHRFTPLYGTWVAVQLSRRKYNLLTNHTVYVHDCDKGDLPKEWLSLGELSCNRELINQAKVVIVPPMKGLLWDLAWDLDFQCYNSEMFMAFANLFVDKLSKLEPIDPVGCWISRRGATHSTVTNLNEVLDMMLDVFPRVKELEFNANYTVEQNVKMLRECTVLFGNHGAGHTNAIYARPGVSVVEIIGKSKPAYYRNINMLLNQNYESIIGDPTRKISEPDFTIDVEEARAALIRARDHASDWIEKHGYWR</sequence>
<dbReference type="EMBL" id="JABMIG020000152">
    <property type="protein sequence ID" value="KAL3788752.1"/>
    <property type="molecule type" value="Genomic_DNA"/>
</dbReference>
<name>A0ABD3PLZ1_9STRA</name>
<keyword evidence="3" id="KW-0325">Glycoprotein</keyword>
<feature type="domain" description="Glycosyltransferase 61 catalytic" evidence="4">
    <location>
        <begin position="238"/>
        <end position="339"/>
    </location>
</feature>
<accession>A0ABD3PLZ1</accession>
<dbReference type="GO" id="GO:0016757">
    <property type="term" value="F:glycosyltransferase activity"/>
    <property type="evidence" value="ECO:0007669"/>
    <property type="project" value="UniProtKB-KW"/>
</dbReference>
<dbReference type="InterPro" id="IPR007657">
    <property type="entry name" value="Glycosyltransferase_61"/>
</dbReference>
<organism evidence="5 6">
    <name type="scientific">Cyclotella cryptica</name>
    <dbReference type="NCBI Taxonomy" id="29204"/>
    <lineage>
        <taxon>Eukaryota</taxon>
        <taxon>Sar</taxon>
        <taxon>Stramenopiles</taxon>
        <taxon>Ochrophyta</taxon>
        <taxon>Bacillariophyta</taxon>
        <taxon>Coscinodiscophyceae</taxon>
        <taxon>Thalassiosirophycidae</taxon>
        <taxon>Stephanodiscales</taxon>
        <taxon>Stephanodiscaceae</taxon>
        <taxon>Cyclotella</taxon>
    </lineage>
</organism>
<dbReference type="AlphaFoldDB" id="A0ABD3PLZ1"/>
<dbReference type="Pfam" id="PF04577">
    <property type="entry name" value="Glyco_transf_61"/>
    <property type="match status" value="1"/>
</dbReference>
<keyword evidence="2" id="KW-0808">Transferase</keyword>
<evidence type="ECO:0000313" key="5">
    <source>
        <dbReference type="EMBL" id="KAL3788752.1"/>
    </source>
</evidence>
<evidence type="ECO:0000259" key="4">
    <source>
        <dbReference type="Pfam" id="PF04577"/>
    </source>
</evidence>
<evidence type="ECO:0000256" key="1">
    <source>
        <dbReference type="ARBA" id="ARBA00022676"/>
    </source>
</evidence>
<dbReference type="Proteomes" id="UP001516023">
    <property type="component" value="Unassembled WGS sequence"/>
</dbReference>
<evidence type="ECO:0000313" key="6">
    <source>
        <dbReference type="Proteomes" id="UP001516023"/>
    </source>
</evidence>
<protein>
    <recommendedName>
        <fullName evidence="4">Glycosyltransferase 61 catalytic domain-containing protein</fullName>
    </recommendedName>
</protein>
<evidence type="ECO:0000256" key="2">
    <source>
        <dbReference type="ARBA" id="ARBA00022679"/>
    </source>
</evidence>
<dbReference type="PANTHER" id="PTHR20961:SF124">
    <property type="entry name" value="GLYCOSYLTRANSFERASE"/>
    <property type="match status" value="1"/>
</dbReference>